<protein>
    <recommendedName>
        <fullName evidence="4">AAA+ family ATPase</fullName>
    </recommendedName>
</protein>
<evidence type="ECO:0008006" key="4">
    <source>
        <dbReference type="Google" id="ProtNLM"/>
    </source>
</evidence>
<dbReference type="STRING" id="340021.TM5383_03126"/>
<keyword evidence="3" id="KW-1185">Reference proteome</keyword>
<dbReference type="AlphaFoldDB" id="A0A0N7M2E5"/>
<accession>A0A0N7M2E5</accession>
<reference evidence="2 3" key="1">
    <citation type="submission" date="2015-09" db="EMBL/GenBank/DDBJ databases">
        <authorList>
            <consortium name="Swine Surveillance"/>
        </authorList>
    </citation>
    <scope>NUCLEOTIDE SEQUENCE [LARGE SCALE GENOMIC DNA]</scope>
    <source>
        <strain evidence="2 3">CECT 8383</strain>
    </source>
</reference>
<dbReference type="Proteomes" id="UP000051681">
    <property type="component" value="Unassembled WGS sequence"/>
</dbReference>
<proteinExistence type="predicted"/>
<sequence>MARHITLSARHSELGEFAPILAAMTHRLIPATLCVFLTLSPLTFAAAQDAAPDKAPEEDGFSLMEEGAKLFLKGIIEEMEPAIDGLNDLTAEMEPALRQLLDEMGPALADLLDQVEDFTQYHPPEILPNGDIILRRKQPEEAPEEAPEAGTNEAIDL</sequence>
<feature type="region of interest" description="Disordered" evidence="1">
    <location>
        <begin position="137"/>
        <end position="157"/>
    </location>
</feature>
<evidence type="ECO:0000256" key="1">
    <source>
        <dbReference type="SAM" id="MobiDB-lite"/>
    </source>
</evidence>
<organism evidence="2 3">
    <name type="scientific">Thalassovita mediterranea</name>
    <dbReference type="NCBI Taxonomy" id="340021"/>
    <lineage>
        <taxon>Bacteria</taxon>
        <taxon>Pseudomonadati</taxon>
        <taxon>Pseudomonadota</taxon>
        <taxon>Alphaproteobacteria</taxon>
        <taxon>Rhodobacterales</taxon>
        <taxon>Roseobacteraceae</taxon>
        <taxon>Thalassovita</taxon>
    </lineage>
</organism>
<evidence type="ECO:0000313" key="3">
    <source>
        <dbReference type="Proteomes" id="UP000051681"/>
    </source>
</evidence>
<evidence type="ECO:0000313" key="2">
    <source>
        <dbReference type="EMBL" id="CUH85883.1"/>
    </source>
</evidence>
<name>A0A0N7M2E5_9RHOB</name>
<gene>
    <name evidence="2" type="ORF">TM5383_03126</name>
</gene>
<dbReference type="EMBL" id="CYSF01000018">
    <property type="protein sequence ID" value="CUH85883.1"/>
    <property type="molecule type" value="Genomic_DNA"/>
</dbReference>